<proteinExistence type="predicted"/>
<gene>
    <name evidence="1" type="ORF">M378DRAFT_18784</name>
</gene>
<name>A0A0C2RWC6_AMAMK</name>
<dbReference type="InParanoid" id="A0A0C2RWC6"/>
<reference evidence="1 2" key="1">
    <citation type="submission" date="2014-04" db="EMBL/GenBank/DDBJ databases">
        <title>Evolutionary Origins and Diversification of the Mycorrhizal Mutualists.</title>
        <authorList>
            <consortium name="DOE Joint Genome Institute"/>
            <consortium name="Mycorrhizal Genomics Consortium"/>
            <person name="Kohler A."/>
            <person name="Kuo A."/>
            <person name="Nagy L.G."/>
            <person name="Floudas D."/>
            <person name="Copeland A."/>
            <person name="Barry K.W."/>
            <person name="Cichocki N."/>
            <person name="Veneault-Fourrey C."/>
            <person name="LaButti K."/>
            <person name="Lindquist E.A."/>
            <person name="Lipzen A."/>
            <person name="Lundell T."/>
            <person name="Morin E."/>
            <person name="Murat C."/>
            <person name="Riley R."/>
            <person name="Ohm R."/>
            <person name="Sun H."/>
            <person name="Tunlid A."/>
            <person name="Henrissat B."/>
            <person name="Grigoriev I.V."/>
            <person name="Hibbett D.S."/>
            <person name="Martin F."/>
        </authorList>
    </citation>
    <scope>NUCLEOTIDE SEQUENCE [LARGE SCALE GENOMIC DNA]</scope>
    <source>
        <strain evidence="1 2">Koide BX008</strain>
    </source>
</reference>
<keyword evidence="2" id="KW-1185">Reference proteome</keyword>
<dbReference type="EMBL" id="KN818706">
    <property type="protein sequence ID" value="KIL54545.1"/>
    <property type="molecule type" value="Genomic_DNA"/>
</dbReference>
<organism evidence="1 2">
    <name type="scientific">Amanita muscaria (strain Koide BX008)</name>
    <dbReference type="NCBI Taxonomy" id="946122"/>
    <lineage>
        <taxon>Eukaryota</taxon>
        <taxon>Fungi</taxon>
        <taxon>Dikarya</taxon>
        <taxon>Basidiomycota</taxon>
        <taxon>Agaricomycotina</taxon>
        <taxon>Agaricomycetes</taxon>
        <taxon>Agaricomycetidae</taxon>
        <taxon>Agaricales</taxon>
        <taxon>Pluteineae</taxon>
        <taxon>Amanitaceae</taxon>
        <taxon>Amanita</taxon>
    </lineage>
</organism>
<dbReference type="HOGENOM" id="CLU_3068167_0_0_1"/>
<dbReference type="AlphaFoldDB" id="A0A0C2RWC6"/>
<protein>
    <submittedName>
        <fullName evidence="1">Uncharacterized protein</fullName>
    </submittedName>
</protein>
<accession>A0A0C2RWC6</accession>
<evidence type="ECO:0000313" key="1">
    <source>
        <dbReference type="EMBL" id="KIL54545.1"/>
    </source>
</evidence>
<evidence type="ECO:0000313" key="2">
    <source>
        <dbReference type="Proteomes" id="UP000054549"/>
    </source>
</evidence>
<sequence>MVLVIALAGTWVNVVNVGLKFEEDIIKEEDSDITHDQVLAAKPMGTEAVNQCV</sequence>
<dbReference type="Proteomes" id="UP000054549">
    <property type="component" value="Unassembled WGS sequence"/>
</dbReference>